<dbReference type="SUPFAM" id="SSF54427">
    <property type="entry name" value="NTF2-like"/>
    <property type="match status" value="1"/>
</dbReference>
<feature type="domain" description="DUF4440" evidence="2">
    <location>
        <begin position="40"/>
        <end position="148"/>
    </location>
</feature>
<keyword evidence="4" id="KW-1185">Reference proteome</keyword>
<dbReference type="InterPro" id="IPR032710">
    <property type="entry name" value="NTF2-like_dom_sf"/>
</dbReference>
<gene>
    <name evidence="3" type="ORF">V202x_35740</name>
</gene>
<evidence type="ECO:0000259" key="2">
    <source>
        <dbReference type="Pfam" id="PF14534"/>
    </source>
</evidence>
<reference evidence="3 4" key="1">
    <citation type="submission" date="2019-03" db="EMBL/GenBank/DDBJ databases">
        <title>Deep-cultivation of Planctomycetes and their phenomic and genomic characterization uncovers novel biology.</title>
        <authorList>
            <person name="Wiegand S."/>
            <person name="Jogler M."/>
            <person name="Boedeker C."/>
            <person name="Pinto D."/>
            <person name="Vollmers J."/>
            <person name="Rivas-Marin E."/>
            <person name="Kohn T."/>
            <person name="Peeters S.H."/>
            <person name="Heuer A."/>
            <person name="Rast P."/>
            <person name="Oberbeckmann S."/>
            <person name="Bunk B."/>
            <person name="Jeske O."/>
            <person name="Meyerdierks A."/>
            <person name="Storesund J.E."/>
            <person name="Kallscheuer N."/>
            <person name="Luecker S."/>
            <person name="Lage O.M."/>
            <person name="Pohl T."/>
            <person name="Merkel B.J."/>
            <person name="Hornburger P."/>
            <person name="Mueller R.-W."/>
            <person name="Bruemmer F."/>
            <person name="Labrenz M."/>
            <person name="Spormann A.M."/>
            <person name="Op den Camp H."/>
            <person name="Overmann J."/>
            <person name="Amann R."/>
            <person name="Jetten M.S.M."/>
            <person name="Mascher T."/>
            <person name="Medema M.H."/>
            <person name="Devos D.P."/>
            <person name="Kaster A.-K."/>
            <person name="Ovreas L."/>
            <person name="Rohde M."/>
            <person name="Galperin M.Y."/>
            <person name="Jogler C."/>
        </authorList>
    </citation>
    <scope>NUCLEOTIDE SEQUENCE [LARGE SCALE GENOMIC DNA]</scope>
    <source>
        <strain evidence="3 4">V202</strain>
    </source>
</reference>
<protein>
    <submittedName>
        <fullName evidence="3">SnoaL-like domain protein</fullName>
    </submittedName>
</protein>
<dbReference type="AlphaFoldDB" id="A0A517WY39"/>
<dbReference type="NCBIfam" id="TIGR02246">
    <property type="entry name" value="SgcJ/EcaC family oxidoreductase"/>
    <property type="match status" value="1"/>
</dbReference>
<evidence type="ECO:0000313" key="3">
    <source>
        <dbReference type="EMBL" id="QDU10175.1"/>
    </source>
</evidence>
<sequence precursor="true">MRLTVTLALLIFITGIVNAFCEDPSVAQSSSDSSADLKAIQAAGQAFIKAFNHRDADAIATMWDEDGDYIDETGTVYSGREAIKSEFERYFHNSYGRKVQVHAKSIRFIQPDVVLIDGTSEVDPPPPGKPVMGRFSAIRVKKDGKWLLTSVRESAVEVPSNYEHLKHLEWMLGEWVDKDESSSIYTSAIWSKNKNFIIRKFKVNLNGRIVLSGSQRVGWDPIRKQIKSWTFDSDGGVAEGYWSQKGNQWIVRKSSVLQDGRHASATNIYTIINDDSFLWESKNRIVGQEHEPDIEQVKVVRLPPAIAP</sequence>
<feature type="chain" id="PRO_5022144960" evidence="1">
    <location>
        <begin position="20"/>
        <end position="308"/>
    </location>
</feature>
<dbReference type="OrthoDB" id="263788at2"/>
<dbReference type="InterPro" id="IPR011944">
    <property type="entry name" value="Steroid_delta5-4_isomerase"/>
</dbReference>
<dbReference type="InterPro" id="IPR027843">
    <property type="entry name" value="DUF4440"/>
</dbReference>
<dbReference type="EMBL" id="CP037422">
    <property type="protein sequence ID" value="QDU10175.1"/>
    <property type="molecule type" value="Genomic_DNA"/>
</dbReference>
<organism evidence="3 4">
    <name type="scientific">Gimesia aquarii</name>
    <dbReference type="NCBI Taxonomy" id="2527964"/>
    <lineage>
        <taxon>Bacteria</taxon>
        <taxon>Pseudomonadati</taxon>
        <taxon>Planctomycetota</taxon>
        <taxon>Planctomycetia</taxon>
        <taxon>Planctomycetales</taxon>
        <taxon>Planctomycetaceae</taxon>
        <taxon>Gimesia</taxon>
    </lineage>
</organism>
<dbReference type="Gene3D" id="3.10.450.50">
    <property type="match status" value="1"/>
</dbReference>
<name>A0A517WY39_9PLAN</name>
<evidence type="ECO:0000313" key="4">
    <source>
        <dbReference type="Proteomes" id="UP000318384"/>
    </source>
</evidence>
<accession>A0A517WY39</accession>
<feature type="signal peptide" evidence="1">
    <location>
        <begin position="1"/>
        <end position="19"/>
    </location>
</feature>
<keyword evidence="1" id="KW-0732">Signal</keyword>
<dbReference type="Pfam" id="PF14534">
    <property type="entry name" value="DUF4440"/>
    <property type="match status" value="1"/>
</dbReference>
<dbReference type="Proteomes" id="UP000318384">
    <property type="component" value="Chromosome"/>
</dbReference>
<dbReference type="RefSeq" id="WP_145177595.1">
    <property type="nucleotide sequence ID" value="NZ_CP037422.1"/>
</dbReference>
<evidence type="ECO:0000256" key="1">
    <source>
        <dbReference type="SAM" id="SignalP"/>
    </source>
</evidence>
<proteinExistence type="predicted"/>